<keyword evidence="7" id="KW-0999">Mitochondrion inner membrane</keyword>
<protein>
    <recommendedName>
        <fullName evidence="4">Cytochrome c oxidase assembly protein COX16, mitochondrial</fullName>
    </recommendedName>
    <alternativeName>
        <fullName evidence="5">Cytochrome c oxidase assembly protein cox16, mitochondrial</fullName>
    </alternativeName>
</protein>
<dbReference type="AlphaFoldDB" id="A0A6A6P1H6"/>
<evidence type="ECO:0000256" key="1">
    <source>
        <dbReference type="ARBA" id="ARBA00002490"/>
    </source>
</evidence>
<keyword evidence="8 11" id="KW-1133">Transmembrane helix</keyword>
<evidence type="ECO:0000256" key="10">
    <source>
        <dbReference type="ARBA" id="ARBA00023136"/>
    </source>
</evidence>
<evidence type="ECO:0000256" key="3">
    <source>
        <dbReference type="ARBA" id="ARBA00008370"/>
    </source>
</evidence>
<evidence type="ECO:0000256" key="4">
    <source>
        <dbReference type="ARBA" id="ARBA00015368"/>
    </source>
</evidence>
<dbReference type="PANTHER" id="PTHR17130:SF14">
    <property type="entry name" value="CYTOCHROME C OXIDASE ASSEMBLY PROTEIN COX16 HOMOLOG, MITOCHONDRIAL"/>
    <property type="match status" value="1"/>
</dbReference>
<keyword evidence="10 11" id="KW-0472">Membrane</keyword>
<keyword evidence="13" id="KW-1185">Reference proteome</keyword>
<reference evidence="12" key="1">
    <citation type="journal article" date="2020" name="Stud. Mycol.">
        <title>101 Dothideomycetes genomes: a test case for predicting lifestyles and emergence of pathogens.</title>
        <authorList>
            <person name="Haridas S."/>
            <person name="Albert R."/>
            <person name="Binder M."/>
            <person name="Bloem J."/>
            <person name="Labutti K."/>
            <person name="Salamov A."/>
            <person name="Andreopoulos B."/>
            <person name="Baker S."/>
            <person name="Barry K."/>
            <person name="Bills G."/>
            <person name="Bluhm B."/>
            <person name="Cannon C."/>
            <person name="Castanera R."/>
            <person name="Culley D."/>
            <person name="Daum C."/>
            <person name="Ezra D."/>
            <person name="Gonzalez J."/>
            <person name="Henrissat B."/>
            <person name="Kuo A."/>
            <person name="Liang C."/>
            <person name="Lipzen A."/>
            <person name="Lutzoni F."/>
            <person name="Magnuson J."/>
            <person name="Mondo S."/>
            <person name="Nolan M."/>
            <person name="Ohm R."/>
            <person name="Pangilinan J."/>
            <person name="Park H.-J."/>
            <person name="Ramirez L."/>
            <person name="Alfaro M."/>
            <person name="Sun H."/>
            <person name="Tritt A."/>
            <person name="Yoshinaga Y."/>
            <person name="Zwiers L.-H."/>
            <person name="Turgeon B."/>
            <person name="Goodwin S."/>
            <person name="Spatafora J."/>
            <person name="Crous P."/>
            <person name="Grigoriev I."/>
        </authorList>
    </citation>
    <scope>NUCLEOTIDE SEQUENCE</scope>
    <source>
        <strain evidence="12">ATCC 16933</strain>
    </source>
</reference>
<dbReference type="GO" id="GO:0033617">
    <property type="term" value="P:mitochondrial respiratory chain complex IV assembly"/>
    <property type="evidence" value="ECO:0007669"/>
    <property type="project" value="TreeGrafter"/>
</dbReference>
<dbReference type="Proteomes" id="UP000799766">
    <property type="component" value="Unassembled WGS sequence"/>
</dbReference>
<comment type="similarity">
    <text evidence="3">Belongs to the COX16 family.</text>
</comment>
<evidence type="ECO:0000256" key="8">
    <source>
        <dbReference type="ARBA" id="ARBA00022989"/>
    </source>
</evidence>
<evidence type="ECO:0000256" key="9">
    <source>
        <dbReference type="ARBA" id="ARBA00023128"/>
    </source>
</evidence>
<dbReference type="EMBL" id="MU001679">
    <property type="protein sequence ID" value="KAF2457855.1"/>
    <property type="molecule type" value="Genomic_DNA"/>
</dbReference>
<evidence type="ECO:0000313" key="13">
    <source>
        <dbReference type="Proteomes" id="UP000799766"/>
    </source>
</evidence>
<dbReference type="Pfam" id="PF14138">
    <property type="entry name" value="COX16"/>
    <property type="match status" value="1"/>
</dbReference>
<dbReference type="InterPro" id="IPR020164">
    <property type="entry name" value="Cyt_c_Oxase_assmbl_COX16"/>
</dbReference>
<evidence type="ECO:0000256" key="11">
    <source>
        <dbReference type="SAM" id="Phobius"/>
    </source>
</evidence>
<dbReference type="PANTHER" id="PTHR17130">
    <property type="entry name" value="MITOCHONDRIAL OUTER MEMBRANE PROTEIN 25"/>
    <property type="match status" value="1"/>
</dbReference>
<keyword evidence="6 11" id="KW-0812">Transmembrane</keyword>
<accession>A0A6A6P1H6</accession>
<gene>
    <name evidence="12" type="ORF">BDY21DRAFT_342969</name>
</gene>
<evidence type="ECO:0000256" key="2">
    <source>
        <dbReference type="ARBA" id="ARBA00004434"/>
    </source>
</evidence>
<proteinExistence type="inferred from homology"/>
<dbReference type="GO" id="GO:0005743">
    <property type="term" value="C:mitochondrial inner membrane"/>
    <property type="evidence" value="ECO:0007669"/>
    <property type="project" value="UniProtKB-SubCell"/>
</dbReference>
<name>A0A6A6P1H6_9PEZI</name>
<evidence type="ECO:0000256" key="6">
    <source>
        <dbReference type="ARBA" id="ARBA00022692"/>
    </source>
</evidence>
<dbReference type="OrthoDB" id="5516033at2759"/>
<evidence type="ECO:0000256" key="5">
    <source>
        <dbReference type="ARBA" id="ARBA00019222"/>
    </source>
</evidence>
<sequence>MPIERSQYFTNSTMPTFPRNKYYAQSSNTAGAAYRRQLPRHPFLLFGLPFVLTIVAGSFILTPATAVRYEHYDNKVRQVTQEEAMGLGKNRRKVDIREEYFRLADQNLDEWEQKRVERLPGEPDGVL</sequence>
<organism evidence="12 13">
    <name type="scientific">Lineolata rhizophorae</name>
    <dbReference type="NCBI Taxonomy" id="578093"/>
    <lineage>
        <taxon>Eukaryota</taxon>
        <taxon>Fungi</taxon>
        <taxon>Dikarya</taxon>
        <taxon>Ascomycota</taxon>
        <taxon>Pezizomycotina</taxon>
        <taxon>Dothideomycetes</taxon>
        <taxon>Dothideomycetes incertae sedis</taxon>
        <taxon>Lineolatales</taxon>
        <taxon>Lineolataceae</taxon>
        <taxon>Lineolata</taxon>
    </lineage>
</organism>
<evidence type="ECO:0000256" key="7">
    <source>
        <dbReference type="ARBA" id="ARBA00022792"/>
    </source>
</evidence>
<comment type="function">
    <text evidence="1">Required for the assembly of the mitochondrial respiratory chain complex IV (CIV), also known as cytochrome c oxidase. May participate in merging the COX1 and COX2 assembly lines.</text>
</comment>
<comment type="subcellular location">
    <subcellularLocation>
        <location evidence="2">Mitochondrion inner membrane</location>
        <topology evidence="2">Single-pass membrane protein</topology>
    </subcellularLocation>
</comment>
<feature type="transmembrane region" description="Helical" evidence="11">
    <location>
        <begin position="43"/>
        <end position="61"/>
    </location>
</feature>
<evidence type="ECO:0000313" key="12">
    <source>
        <dbReference type="EMBL" id="KAF2457855.1"/>
    </source>
</evidence>
<keyword evidence="9" id="KW-0496">Mitochondrion</keyword>